<dbReference type="OrthoDB" id="733253at2759"/>
<proteinExistence type="inferred from homology"/>
<dbReference type="Pfam" id="PF01535">
    <property type="entry name" value="PPR"/>
    <property type="match status" value="5"/>
</dbReference>
<dbReference type="PANTHER" id="PTHR47926">
    <property type="entry name" value="PENTATRICOPEPTIDE REPEAT-CONTAINING PROTEIN"/>
    <property type="match status" value="1"/>
</dbReference>
<keyword evidence="2" id="KW-0677">Repeat</keyword>
<evidence type="ECO:0000256" key="1">
    <source>
        <dbReference type="ARBA" id="ARBA00006643"/>
    </source>
</evidence>
<gene>
    <name evidence="4" type="ORF">FH972_010976</name>
</gene>
<evidence type="ECO:0000313" key="4">
    <source>
        <dbReference type="EMBL" id="KAE8038468.1"/>
    </source>
</evidence>
<dbReference type="Pfam" id="PF13041">
    <property type="entry name" value="PPR_2"/>
    <property type="match status" value="3"/>
</dbReference>
<evidence type="ECO:0008006" key="6">
    <source>
        <dbReference type="Google" id="ProtNLM"/>
    </source>
</evidence>
<accession>A0A660KSV4</accession>
<dbReference type="InterPro" id="IPR002885">
    <property type="entry name" value="PPR_rpt"/>
</dbReference>
<dbReference type="Proteomes" id="UP000327013">
    <property type="component" value="Chromosome 4"/>
</dbReference>
<dbReference type="FunFam" id="1.25.40.10:FF:000196">
    <property type="entry name" value="Pentatricopeptide repeat-containing protein At4g14850"/>
    <property type="match status" value="1"/>
</dbReference>
<dbReference type="FunFam" id="1.25.40.10:FF:000201">
    <property type="entry name" value="Pentatricopeptide repeat-containing protein mitochondrial"/>
    <property type="match status" value="1"/>
</dbReference>
<dbReference type="PROSITE" id="PS51375">
    <property type="entry name" value="PPR"/>
    <property type="match status" value="6"/>
</dbReference>
<feature type="repeat" description="PPR" evidence="3">
    <location>
        <begin position="291"/>
        <end position="325"/>
    </location>
</feature>
<dbReference type="GO" id="GO:0003723">
    <property type="term" value="F:RNA binding"/>
    <property type="evidence" value="ECO:0007669"/>
    <property type="project" value="InterPro"/>
</dbReference>
<dbReference type="EMBL" id="CM017324">
    <property type="protein sequence ID" value="KAE8038468.1"/>
    <property type="molecule type" value="Genomic_DNA"/>
</dbReference>
<dbReference type="FunFam" id="1.25.40.10:FF:001093">
    <property type="entry name" value="Pentatricopeptide repeat-containing protein At2g34400"/>
    <property type="match status" value="1"/>
</dbReference>
<dbReference type="InterPro" id="IPR046960">
    <property type="entry name" value="PPR_At4g14850-like_plant"/>
</dbReference>
<evidence type="ECO:0000256" key="3">
    <source>
        <dbReference type="PROSITE-ProRule" id="PRU00708"/>
    </source>
</evidence>
<dbReference type="AlphaFoldDB" id="A0A660KSV4"/>
<evidence type="ECO:0000256" key="2">
    <source>
        <dbReference type="ARBA" id="ARBA00022737"/>
    </source>
</evidence>
<dbReference type="PANTHER" id="PTHR47926:SF435">
    <property type="entry name" value="PENTACOTRIPEPTIDE-REPEAT REGION OF PRORP DOMAIN-CONTAINING PROTEIN"/>
    <property type="match status" value="1"/>
</dbReference>
<evidence type="ECO:0000313" key="5">
    <source>
        <dbReference type="Proteomes" id="UP000327013"/>
    </source>
</evidence>
<dbReference type="Gene3D" id="1.25.40.10">
    <property type="entry name" value="Tetratricopeptide repeat domain"/>
    <property type="match status" value="5"/>
</dbReference>
<feature type="repeat" description="PPR" evidence="3">
    <location>
        <begin position="221"/>
        <end position="255"/>
    </location>
</feature>
<feature type="repeat" description="PPR" evidence="3">
    <location>
        <begin position="120"/>
        <end position="154"/>
    </location>
</feature>
<dbReference type="FunFam" id="1.25.40.10:FF:000343">
    <property type="entry name" value="Pentatricopeptide repeat-containing protein At3g58590"/>
    <property type="match status" value="1"/>
</dbReference>
<dbReference type="GO" id="GO:0009451">
    <property type="term" value="P:RNA modification"/>
    <property type="evidence" value="ECO:0007669"/>
    <property type="project" value="InterPro"/>
</dbReference>
<protein>
    <recommendedName>
        <fullName evidence="6">Pentacotripeptide-repeat region of PRORP domain-containing protein</fullName>
    </recommendedName>
</protein>
<dbReference type="Pfam" id="PF20431">
    <property type="entry name" value="E_motif"/>
    <property type="match status" value="1"/>
</dbReference>
<comment type="similarity">
    <text evidence="1">Belongs to the PPR family. PCMP-H subfamily.</text>
</comment>
<dbReference type="InterPro" id="IPR046848">
    <property type="entry name" value="E_motif"/>
</dbReference>
<feature type="repeat" description="PPR" evidence="3">
    <location>
        <begin position="458"/>
        <end position="492"/>
    </location>
</feature>
<feature type="repeat" description="PPR" evidence="3">
    <location>
        <begin position="626"/>
        <end position="660"/>
    </location>
</feature>
<dbReference type="InterPro" id="IPR011990">
    <property type="entry name" value="TPR-like_helical_dom_sf"/>
</dbReference>
<name>A0A660KSV4_9ROSI</name>
<sequence length="806" mass="90298">MRILRLPRSTSKLKQVFPFASITCQLHIIFQHQHHHRYSSKSCSSYSNLLVGKDPTAIATALYHSENTKSYFLGTQIHGHIIKLGLTSDVFSQNNLVKMYSKFGVLSYGLNVFDEMLQRNLVSWTLIISGAIQNGEFDLGWEIYLDMMRSGLRPNEFTFGSVMKACAIMGAYELGLCIHGFALKIGMEKNPFVGSSMLNMYAKLGDIESSERVFERMDNLDVACWNSMIGGYAQCGCSFEALKIVALMLYRGVKIDQFTLVNALKGCSIMGHLESGKQLHGIIIRLEVESSASVMNALMDMYFKNDGKDSALKVFNRMQNKDVISWNTVFGGFSQEEDAKEIAILFYEFMLTGLKPSHITFSALFRKCGELLDLDLGLQFFSLALRLGFFYEVNVTSSIINMFSRCGAVEMAHSVFDSIHIRNIITWNELISGYKVICQYTEALKFFCNLWELGVKADKYTFSSILEACCECGSQQIGRQIHGAILKSGFASHGYVCSSLIKAYITFGLLDDSFEFLNDVNRLDLPSWGAMISTLVHQGYNHEAIRSFYSLIEAGEKPDEFILGSVLNSCAVVAAYHQTKSVHPHVLKMGFDKHVFVSSAVIDAYAKCGDLESSKMAFEQSFISNDVIIYNTMITAYAHHGLVMEALKIFEKMKLANLQPSQATFVSVISACSHMGLVDQGRLLFESMTLNYGMEPSPDNYGCLVDMFSRNGYLADAKHIIEVMPFPPWPAIWRSLLSGCRIHGNRELGEWAAHNLVKMVPENDAAYVLLSKVYSEGGSWEDAAKVRRGMIERSVSKDPGYSRIEL</sequence>
<dbReference type="NCBIfam" id="TIGR00756">
    <property type="entry name" value="PPR"/>
    <property type="match status" value="3"/>
</dbReference>
<keyword evidence="5" id="KW-1185">Reference proteome</keyword>
<feature type="repeat" description="PPR" evidence="3">
    <location>
        <begin position="423"/>
        <end position="457"/>
    </location>
</feature>
<reference evidence="4 5" key="1">
    <citation type="submission" date="2019-06" db="EMBL/GenBank/DDBJ databases">
        <title>A chromosomal-level reference genome of Carpinus fangiana (Coryloideae, Betulaceae).</title>
        <authorList>
            <person name="Yang X."/>
            <person name="Wang Z."/>
            <person name="Zhang L."/>
            <person name="Hao G."/>
            <person name="Liu J."/>
            <person name="Yang Y."/>
        </authorList>
    </citation>
    <scope>NUCLEOTIDE SEQUENCE [LARGE SCALE GENOMIC DNA]</scope>
    <source>
        <strain evidence="4">Cfa_2016G</strain>
        <tissue evidence="4">Leaf</tissue>
    </source>
</reference>
<organism evidence="4 5">
    <name type="scientific">Carpinus fangiana</name>
    <dbReference type="NCBI Taxonomy" id="176857"/>
    <lineage>
        <taxon>Eukaryota</taxon>
        <taxon>Viridiplantae</taxon>
        <taxon>Streptophyta</taxon>
        <taxon>Embryophyta</taxon>
        <taxon>Tracheophyta</taxon>
        <taxon>Spermatophyta</taxon>
        <taxon>Magnoliopsida</taxon>
        <taxon>eudicotyledons</taxon>
        <taxon>Gunneridae</taxon>
        <taxon>Pentapetalae</taxon>
        <taxon>rosids</taxon>
        <taxon>fabids</taxon>
        <taxon>Fagales</taxon>
        <taxon>Betulaceae</taxon>
        <taxon>Carpinus</taxon>
    </lineage>
</organism>